<accession>A0ABP0UAY4</accession>
<gene>
    <name evidence="1" type="ORF">CSSPTR1EN2_LOCUS13491</name>
</gene>
<dbReference type="PANTHER" id="PTHR31439">
    <property type="entry name" value="EXPRESSED PROTEIN"/>
    <property type="match status" value="1"/>
</dbReference>
<dbReference type="Proteomes" id="UP001497512">
    <property type="component" value="Chromosome 2"/>
</dbReference>
<keyword evidence="2" id="KW-1185">Reference proteome</keyword>
<name>A0ABP0UAY4_9BRYO</name>
<protein>
    <submittedName>
        <fullName evidence="1">Uncharacterized protein</fullName>
    </submittedName>
</protein>
<reference evidence="1" key="1">
    <citation type="submission" date="2024-02" db="EMBL/GenBank/DDBJ databases">
        <authorList>
            <consortium name="ELIXIR-Norway"/>
            <consortium name="Elixir Norway"/>
        </authorList>
    </citation>
    <scope>NUCLEOTIDE SEQUENCE</scope>
</reference>
<evidence type="ECO:0000313" key="1">
    <source>
        <dbReference type="EMBL" id="CAK9216479.1"/>
    </source>
</evidence>
<proteinExistence type="predicted"/>
<sequence>MVCMGYVVGRANLQDNVKLTKDLKKSLLGLTALLPEAKLKMPAGTLEVWSTKIGKEAIHVATRLCYHIYFIWHLLVIAICRDDNLKDEQKLIFHEILLLHNEHNMLTSEAENTAVGFDNPDVKELMKSRSLIDNNFLQPVMNELAKRHQDKMLYDFWQMMQGVTVNNSVHVKDKAVDNANESTMWPCSAKSYFGHWVIEMEKPVLLMDIEGSYQHTNKKRLDYIQYLLPEVVRLNAKLQVKVDIQPNFIDLMVGVTEKVQGGVNANIKAAPSAGFNFRASKTTASEVEGKPWQVEQLSEDGDRGSSLTWDLSRLHGTKFDRLNPMNAKVKSSNWQFGKRIPENPLQELPFASDGSVNFTAEQFSNVMAWRYPRDLENTTLVFNIVGCVHTTCTQAPFWETRMMPFKGQVEQKLEA</sequence>
<evidence type="ECO:0000313" key="2">
    <source>
        <dbReference type="Proteomes" id="UP001497512"/>
    </source>
</evidence>
<organism evidence="1 2">
    <name type="scientific">Sphagnum troendelagicum</name>
    <dbReference type="NCBI Taxonomy" id="128251"/>
    <lineage>
        <taxon>Eukaryota</taxon>
        <taxon>Viridiplantae</taxon>
        <taxon>Streptophyta</taxon>
        <taxon>Embryophyta</taxon>
        <taxon>Bryophyta</taxon>
        <taxon>Sphagnophytina</taxon>
        <taxon>Sphagnopsida</taxon>
        <taxon>Sphagnales</taxon>
        <taxon>Sphagnaceae</taxon>
        <taxon>Sphagnum</taxon>
    </lineage>
</organism>
<dbReference type="PANTHER" id="PTHR31439:SF4">
    <property type="entry name" value="NEURONAL PAS DOMAIN PROTEIN"/>
    <property type="match status" value="1"/>
</dbReference>
<dbReference type="EMBL" id="OZ019894">
    <property type="protein sequence ID" value="CAK9216479.1"/>
    <property type="molecule type" value="Genomic_DNA"/>
</dbReference>